<keyword evidence="11" id="KW-0809">Transit peptide</keyword>
<dbReference type="GO" id="GO:0005643">
    <property type="term" value="C:nuclear pore"/>
    <property type="evidence" value="ECO:0007669"/>
    <property type="project" value="TreeGrafter"/>
</dbReference>
<evidence type="ECO:0000256" key="2">
    <source>
        <dbReference type="ARBA" id="ARBA00007317"/>
    </source>
</evidence>
<dbReference type="CDD" id="cd06849">
    <property type="entry name" value="lipoyl_domain"/>
    <property type="match status" value="1"/>
</dbReference>
<feature type="region of interest" description="Disordered" evidence="15">
    <location>
        <begin position="1338"/>
        <end position="1359"/>
    </location>
</feature>
<evidence type="ECO:0000256" key="10">
    <source>
        <dbReference type="ARBA" id="ARBA00022884"/>
    </source>
</evidence>
<dbReference type="InterPro" id="IPR000089">
    <property type="entry name" value="Biotin_lipoyl"/>
</dbReference>
<dbReference type="GeneID" id="19899834"/>
<dbReference type="PROSITE" id="PS50968">
    <property type="entry name" value="BIOTINYL_LIPOYL"/>
    <property type="match status" value="1"/>
</dbReference>
<evidence type="ECO:0000256" key="14">
    <source>
        <dbReference type="RuleBase" id="RU366037"/>
    </source>
</evidence>
<feature type="compositionally biased region" description="Low complexity" evidence="15">
    <location>
        <begin position="115"/>
        <end position="144"/>
    </location>
</feature>
<keyword evidence="10 14" id="KW-0694">RNA-binding</keyword>
<dbReference type="eggNOG" id="KOG0557">
    <property type="taxonomic scope" value="Eukaryota"/>
</dbReference>
<feature type="region of interest" description="Disordered" evidence="15">
    <location>
        <begin position="66"/>
        <end position="167"/>
    </location>
</feature>
<evidence type="ECO:0000256" key="6">
    <source>
        <dbReference type="ARBA" id="ARBA00022490"/>
    </source>
</evidence>
<dbReference type="GO" id="GO:0016746">
    <property type="term" value="F:acyltransferase activity"/>
    <property type="evidence" value="ECO:0007669"/>
    <property type="project" value="InterPro"/>
</dbReference>
<evidence type="ECO:0000256" key="5">
    <source>
        <dbReference type="ARBA" id="ARBA00022448"/>
    </source>
</evidence>
<accession>R7YNR4</accession>
<comment type="subcellular location">
    <subcellularLocation>
        <location evidence="1 14">Cytoplasm</location>
    </subcellularLocation>
    <subcellularLocation>
        <location evidence="14">Nucleus</location>
    </subcellularLocation>
    <text evidence="14">Shuttles between the nucleus and the cytoplasm.</text>
</comment>
<dbReference type="GO" id="GO:0031267">
    <property type="term" value="F:small GTPase binding"/>
    <property type="evidence" value="ECO:0007669"/>
    <property type="project" value="InterPro"/>
</dbReference>
<dbReference type="GO" id="GO:0045333">
    <property type="term" value="P:cellular respiration"/>
    <property type="evidence" value="ECO:0007669"/>
    <property type="project" value="UniProtKB-ARBA"/>
</dbReference>
<dbReference type="EMBL" id="JH767562">
    <property type="protein sequence ID" value="EON63296.1"/>
    <property type="molecule type" value="Genomic_DNA"/>
</dbReference>
<dbReference type="RefSeq" id="XP_007778613.1">
    <property type="nucleotide sequence ID" value="XM_007780423.1"/>
</dbReference>
<dbReference type="GO" id="GO:0000049">
    <property type="term" value="F:tRNA binding"/>
    <property type="evidence" value="ECO:0007669"/>
    <property type="project" value="UniProtKB-UniRule"/>
</dbReference>
<dbReference type="Pfam" id="PF02817">
    <property type="entry name" value="E3_binding"/>
    <property type="match status" value="1"/>
</dbReference>
<dbReference type="Proteomes" id="UP000016924">
    <property type="component" value="Unassembled WGS sequence"/>
</dbReference>
<dbReference type="PROSITE" id="PS51826">
    <property type="entry name" value="PSBD"/>
    <property type="match status" value="1"/>
</dbReference>
<dbReference type="InterPro" id="IPR011053">
    <property type="entry name" value="Single_hybrid_motif"/>
</dbReference>
<protein>
    <recommendedName>
        <fullName evidence="4 14">Exportin-T</fullName>
    </recommendedName>
    <alternativeName>
        <fullName evidence="14">Exportin(tRNA)</fullName>
    </alternativeName>
    <alternativeName>
        <fullName evidence="14">tRNA exportin</fullName>
    </alternativeName>
</protein>
<evidence type="ECO:0000256" key="1">
    <source>
        <dbReference type="ARBA" id="ARBA00004496"/>
    </source>
</evidence>
<dbReference type="InterPro" id="IPR016024">
    <property type="entry name" value="ARM-type_fold"/>
</dbReference>
<keyword evidence="12 14" id="KW-0539">Nucleus</keyword>
<keyword evidence="6 14" id="KW-0963">Cytoplasm</keyword>
<evidence type="ECO:0000256" key="15">
    <source>
        <dbReference type="SAM" id="MobiDB-lite"/>
    </source>
</evidence>
<dbReference type="PANTHER" id="PTHR15952">
    <property type="entry name" value="EXPORTIN-T/LOS1"/>
    <property type="match status" value="1"/>
</dbReference>
<evidence type="ECO:0000259" key="16">
    <source>
        <dbReference type="PROSITE" id="PS50968"/>
    </source>
</evidence>
<dbReference type="HOGENOM" id="CLU_004414_0_1_1"/>
<keyword evidence="5 14" id="KW-0813">Transport</keyword>
<dbReference type="FunFam" id="1.25.10.10:FF:000355">
    <property type="entry name" value="Exportin-T"/>
    <property type="match status" value="1"/>
</dbReference>
<evidence type="ECO:0000256" key="4">
    <source>
        <dbReference type="ARBA" id="ARBA00018928"/>
    </source>
</evidence>
<dbReference type="GO" id="GO:0008033">
    <property type="term" value="P:tRNA processing"/>
    <property type="evidence" value="ECO:0007669"/>
    <property type="project" value="UniProtKB-KW"/>
</dbReference>
<dbReference type="InterPro" id="IPR040017">
    <property type="entry name" value="XPOT"/>
</dbReference>
<keyword evidence="8" id="KW-0819">tRNA processing</keyword>
<comment type="similarity">
    <text evidence="2">Belongs to the 2-oxoacid dehydrogenase family.</text>
</comment>
<dbReference type="eggNOG" id="KOG2021">
    <property type="taxonomic scope" value="Eukaryota"/>
</dbReference>
<dbReference type="OMA" id="HEMFLFG"/>
<dbReference type="Pfam" id="PF08389">
    <property type="entry name" value="Xpo1"/>
    <property type="match status" value="1"/>
</dbReference>
<evidence type="ECO:0000313" key="19">
    <source>
        <dbReference type="Proteomes" id="UP000016924"/>
    </source>
</evidence>
<feature type="compositionally biased region" description="Basic and acidic residues" evidence="15">
    <location>
        <begin position="91"/>
        <end position="105"/>
    </location>
</feature>
<evidence type="ECO:0000256" key="7">
    <source>
        <dbReference type="ARBA" id="ARBA00022555"/>
    </source>
</evidence>
<sequence>MTEGNIASWKVKEGDSFSAGDVLLEVETDKAQMDVEAQDDGIMAKITQGDGSKGVKVGVRIAVLADPGDDISSLEIPPEEDSAPKAAGSKEASEGEARRKDRPSPQEEMASGLDPTESSPSSAEGPPSSKPNADASAGGAADTAGKGKDSADTSKASSGGKPQKQKYPLYPAVQHLIHENGLSMEDADKIPATGPNGRLLKGDVLAYLGRIEKSYSAEQSKRIAKMGHLDLSNIKIAEPKKKEPEKAKPAATEAALPIVEPDLEIAMPISLRAVLECQKRVKDSIGVFLPLSTFIARASELANDNLPRSKASKPTADELFNAVLGLDKVAKTSRGRFIPLVTALPPTPIAGRAKMARNTPDIFDILSGKAIPARPVKARTAAPALAGVVPSADLATINVLTVMAPKGDERRARVFLERVKDILEVEPGRLVIENAINIAWNPAADPNLKQQAFEYLNQLRAEPLAVWQSCFSLFTRAPRLSEIVRHFSLEIVNNAVQSRRLDAQSLGYIKDGLMSYIRDTYAGASGRDAVDTAHIQNKLTQTVTYLFTSLYASGWETFFDDFRALARDHATIGRSNVPATVLYLRILGSIHDEIADVLMARTSEEQRRNTELRDLVRTRDAQKISLSWQEILAQWRQTDLNVVEMCLRTISRWVSWIDISLVVNQAMLNSLFEIAGQPGAPSSGSPEGKVRDAAIDTFTEIVGKKMRATDKIQLMDFLNLGDVVGQLIASPPLAELRATSNYDTDLAETVAKLVNTTVSDIVKVLDSYTGDEATSRRADELLQVFAPYLLRFFGDEYDEICSTVIPSLTDLLTFFRKIVKGKNTLPAHYAQTLPAILEAIIGKMKYDATASWGEEDEETDEAEFQELRKRLHVLQQTIATIDENLYIDTLSRIVAETFSKLESGGVDWRELDLALHEMYHFGELAVRNGGLYQKREPSSVAASRLIEMMAKMVESDIASYPHPAIQLQYMEICVRYSSFFEQNPALVPKALEKFVTLTHSSHVRVRSRSWYFFLRFVRPLRNQLGNVSQTVIQAIGDLLTVKAEVPEDSGDDDMSSDEADKSADAMFSSQLYLFEAIGCLSSPPSVPLENKILYAQSVINPLFADIERNLQRAKNGDEQALLQMHHIIMALGTLAKGFNDWTPGASGAPPRSEVSDEFGRASEATLIALESLKSSMNVRSAARFAFARFLGVLGARVLQQLPRWIDGLLSENSTKDEMATFLRLLDQVVFGFKTEISGILDTLLTPLLQRVFTGLAEPVTGTDDEIQLAELRREYLNFLLVILNQDLGPILVSGTNQPIFQTIISTIEHFARDPSDYPTARLAISVLTRMTAVWGGPDIRLPTSPTAPSSPTQQRQPAPALPGFDQFAITTFSPLAWQIPASQGFDPRDAQARQVLLELAGLQAEILKKNGTVYLEALRGQLRGSGVDEQGVEEYVNSIVRAGEKAWKNFFVQFISRYTRP</sequence>
<keyword evidence="9" id="KW-0450">Lipoyl</keyword>
<dbReference type="Gene3D" id="2.40.50.100">
    <property type="match status" value="1"/>
</dbReference>
<dbReference type="Gene3D" id="1.25.10.10">
    <property type="entry name" value="Leucine-rich Repeat Variant"/>
    <property type="match status" value="1"/>
</dbReference>
<feature type="domain" description="Peripheral subunit-binding (PSBD)" evidence="17">
    <location>
        <begin position="168"/>
        <end position="208"/>
    </location>
</feature>
<keyword evidence="19" id="KW-1185">Reference proteome</keyword>
<dbReference type="OrthoDB" id="26399at2759"/>
<proteinExistence type="inferred from homology"/>
<comment type="function">
    <text evidence="13">tRNA nucleus export receptor which facilitates tRNA translocation across the nuclear pore complex. Involved in pre-tRNA splicing, probably by affecting the interaction of pre-tRNA with splicing endonuclease.</text>
</comment>
<feature type="compositionally biased region" description="Low complexity" evidence="15">
    <location>
        <begin position="1342"/>
        <end position="1358"/>
    </location>
</feature>
<evidence type="ECO:0000256" key="13">
    <source>
        <dbReference type="ARBA" id="ARBA00025147"/>
    </source>
</evidence>
<feature type="domain" description="Lipoyl-binding" evidence="16">
    <location>
        <begin position="1"/>
        <end position="65"/>
    </location>
</feature>
<dbReference type="Pfam" id="PF00364">
    <property type="entry name" value="Biotin_lipoyl"/>
    <property type="match status" value="1"/>
</dbReference>
<dbReference type="InterPro" id="IPR011989">
    <property type="entry name" value="ARM-like"/>
</dbReference>
<dbReference type="SUPFAM" id="SSF48371">
    <property type="entry name" value="ARM repeat"/>
    <property type="match status" value="1"/>
</dbReference>
<reference evidence="19" key="1">
    <citation type="submission" date="2012-06" db="EMBL/GenBank/DDBJ databases">
        <title>The genome sequence of Coniosporium apollinis CBS 100218.</title>
        <authorList>
            <consortium name="The Broad Institute Genome Sequencing Platform"/>
            <person name="Cuomo C."/>
            <person name="Gorbushina A."/>
            <person name="Noack S."/>
            <person name="Walker B."/>
            <person name="Young S.K."/>
            <person name="Zeng Q."/>
            <person name="Gargeya S."/>
            <person name="Fitzgerald M."/>
            <person name="Haas B."/>
            <person name="Abouelleil A."/>
            <person name="Alvarado L."/>
            <person name="Arachchi H.M."/>
            <person name="Berlin A.M."/>
            <person name="Chapman S.B."/>
            <person name="Goldberg J."/>
            <person name="Griggs A."/>
            <person name="Gujja S."/>
            <person name="Hansen M."/>
            <person name="Howarth C."/>
            <person name="Imamovic A."/>
            <person name="Larimer J."/>
            <person name="McCowan C."/>
            <person name="Montmayeur A."/>
            <person name="Murphy C."/>
            <person name="Neiman D."/>
            <person name="Pearson M."/>
            <person name="Priest M."/>
            <person name="Roberts A."/>
            <person name="Saif S."/>
            <person name="Shea T."/>
            <person name="Sisk P."/>
            <person name="Sykes S."/>
            <person name="Wortman J."/>
            <person name="Nusbaum C."/>
            <person name="Birren B."/>
        </authorList>
    </citation>
    <scope>NUCLEOTIDE SEQUENCE [LARGE SCALE GENOMIC DNA]</scope>
    <source>
        <strain evidence="19">CBS 100218</strain>
    </source>
</reference>
<dbReference type="SUPFAM" id="SSF47005">
    <property type="entry name" value="Peripheral subunit-binding domain of 2-oxo acid dehydrogenase complex"/>
    <property type="match status" value="1"/>
</dbReference>
<evidence type="ECO:0000256" key="9">
    <source>
        <dbReference type="ARBA" id="ARBA00022823"/>
    </source>
</evidence>
<dbReference type="InterPro" id="IPR004167">
    <property type="entry name" value="PSBD"/>
</dbReference>
<dbReference type="GO" id="GO:0016363">
    <property type="term" value="C:nuclear matrix"/>
    <property type="evidence" value="ECO:0007669"/>
    <property type="project" value="TreeGrafter"/>
</dbReference>
<dbReference type="PROSITE" id="PS00189">
    <property type="entry name" value="LIPOYL"/>
    <property type="match status" value="1"/>
</dbReference>
<dbReference type="InterPro" id="IPR045546">
    <property type="entry name" value="Exportin-T_C"/>
</dbReference>
<dbReference type="SUPFAM" id="SSF51230">
    <property type="entry name" value="Single hybrid motif"/>
    <property type="match status" value="1"/>
</dbReference>
<organism evidence="18 19">
    <name type="scientific">Coniosporium apollinis (strain CBS 100218)</name>
    <name type="common">Rock-inhabiting black yeast</name>
    <dbReference type="NCBI Taxonomy" id="1168221"/>
    <lineage>
        <taxon>Eukaryota</taxon>
        <taxon>Fungi</taxon>
        <taxon>Dikarya</taxon>
        <taxon>Ascomycota</taxon>
        <taxon>Pezizomycotina</taxon>
        <taxon>Dothideomycetes</taxon>
        <taxon>Dothideomycetes incertae sedis</taxon>
        <taxon>Coniosporium</taxon>
    </lineage>
</organism>
<dbReference type="STRING" id="1168221.R7YNR4"/>
<dbReference type="InterPro" id="IPR013598">
    <property type="entry name" value="Exportin-1/Importin-b-like"/>
</dbReference>
<evidence type="ECO:0000256" key="3">
    <source>
        <dbReference type="ARBA" id="ARBA00009466"/>
    </source>
</evidence>
<dbReference type="InterPro" id="IPR003016">
    <property type="entry name" value="2-oxoA_DH_lipoyl-BS"/>
</dbReference>
<evidence type="ECO:0000313" key="18">
    <source>
        <dbReference type="EMBL" id="EON63296.1"/>
    </source>
</evidence>
<gene>
    <name evidence="18" type="ORF">W97_02523</name>
</gene>
<evidence type="ECO:0000256" key="8">
    <source>
        <dbReference type="ARBA" id="ARBA00022694"/>
    </source>
</evidence>
<dbReference type="InterPro" id="IPR036625">
    <property type="entry name" value="E3-bd_dom_sf"/>
</dbReference>
<dbReference type="GO" id="GO:0071528">
    <property type="term" value="P:tRNA re-export from nucleus"/>
    <property type="evidence" value="ECO:0007669"/>
    <property type="project" value="UniProtKB-UniRule"/>
</dbReference>
<name>R7YNR4_CONA1</name>
<dbReference type="Pfam" id="PF19282">
    <property type="entry name" value="Exportin-T"/>
    <property type="match status" value="1"/>
</dbReference>
<dbReference type="GO" id="GO:0005737">
    <property type="term" value="C:cytoplasm"/>
    <property type="evidence" value="ECO:0007669"/>
    <property type="project" value="UniProtKB-SubCell"/>
</dbReference>
<evidence type="ECO:0000256" key="11">
    <source>
        <dbReference type="ARBA" id="ARBA00022946"/>
    </source>
</evidence>
<keyword evidence="7 14" id="KW-0820">tRNA-binding</keyword>
<dbReference type="PANTHER" id="PTHR15952:SF11">
    <property type="entry name" value="EXPORTIN-T"/>
    <property type="match status" value="1"/>
</dbReference>
<dbReference type="Gene3D" id="4.10.320.10">
    <property type="entry name" value="E3-binding domain"/>
    <property type="match status" value="1"/>
</dbReference>
<comment type="similarity">
    <text evidence="3 14">Belongs to the exportin family.</text>
</comment>
<evidence type="ECO:0000256" key="12">
    <source>
        <dbReference type="ARBA" id="ARBA00023242"/>
    </source>
</evidence>
<evidence type="ECO:0000259" key="17">
    <source>
        <dbReference type="PROSITE" id="PS51826"/>
    </source>
</evidence>